<dbReference type="InterPro" id="IPR043459">
    <property type="entry name" value="NFD6/NOXY2-like"/>
</dbReference>
<accession>A0A6J5Y4I4</accession>
<dbReference type="EMBL" id="CAEKKB010000007">
    <property type="protein sequence ID" value="CAB4318875.1"/>
    <property type="molecule type" value="Genomic_DNA"/>
</dbReference>
<proteinExistence type="predicted"/>
<reference evidence="2" key="1">
    <citation type="journal article" date="2020" name="Genome Biol.">
        <title>Gamete binning: chromosome-level and haplotype-resolved genome assembly enabled by high-throughput single-cell sequencing of gamete genomes.</title>
        <authorList>
            <person name="Campoy J.A."/>
            <person name="Sun H."/>
            <person name="Goel M."/>
            <person name="Jiao W.-B."/>
            <person name="Folz-Donahue K."/>
            <person name="Wang N."/>
            <person name="Rubio M."/>
            <person name="Liu C."/>
            <person name="Kukat C."/>
            <person name="Ruiz D."/>
            <person name="Huettel B."/>
            <person name="Schneeberger K."/>
        </authorList>
    </citation>
    <scope>NUCLEOTIDE SEQUENCE [LARGE SCALE GENOMIC DNA]</scope>
    <source>
        <strain evidence="2">cv. Rojo Pasion</strain>
    </source>
</reference>
<organism evidence="1 2">
    <name type="scientific">Prunus armeniaca</name>
    <name type="common">Apricot</name>
    <name type="synonym">Armeniaca vulgaris</name>
    <dbReference type="NCBI Taxonomy" id="36596"/>
    <lineage>
        <taxon>Eukaryota</taxon>
        <taxon>Viridiplantae</taxon>
        <taxon>Streptophyta</taxon>
        <taxon>Embryophyta</taxon>
        <taxon>Tracheophyta</taxon>
        <taxon>Spermatophyta</taxon>
        <taxon>Magnoliopsida</taxon>
        <taxon>eudicotyledons</taxon>
        <taxon>Gunneridae</taxon>
        <taxon>Pentapetalae</taxon>
        <taxon>rosids</taxon>
        <taxon>fabids</taxon>
        <taxon>Rosales</taxon>
        <taxon>Rosaceae</taxon>
        <taxon>Amygdaloideae</taxon>
        <taxon>Amygdaleae</taxon>
        <taxon>Prunus</taxon>
    </lineage>
</organism>
<dbReference type="AlphaFoldDB" id="A0A6J5Y4I4"/>
<dbReference type="PANTHER" id="PTHR33156">
    <property type="entry name" value="OS02G0230000 PROTEIN"/>
    <property type="match status" value="1"/>
</dbReference>
<evidence type="ECO:0000313" key="2">
    <source>
        <dbReference type="Proteomes" id="UP000507245"/>
    </source>
</evidence>
<dbReference type="Proteomes" id="UP000507245">
    <property type="component" value="Unassembled WGS sequence"/>
</dbReference>
<dbReference type="OrthoDB" id="669248at2759"/>
<evidence type="ECO:0000313" key="1">
    <source>
        <dbReference type="EMBL" id="CAB4318875.1"/>
    </source>
</evidence>
<name>A0A6J5Y4I4_PRUAR</name>
<dbReference type="PANTHER" id="PTHR33156:SF73">
    <property type="entry name" value="PROTEIN NUCLEAR FUSION DEFECTIVE 6, CHLOROPLASTIC_MITOCHONDRIAL-LIKE"/>
    <property type="match status" value="1"/>
</dbReference>
<protein>
    <submittedName>
        <fullName evidence="1">Uncharacterized protein</fullName>
    </submittedName>
</protein>
<sequence length="108" mass="11662">MASYKVVSRLSSRLQPFTCNLNKTSLASELSQLKSSLHSQTSAPARRISRLSRLPSELGSVGSMMPLHSAVASARLISSLSIESQSWGLVPQAAIYLIDCGVRLCEQL</sequence>
<keyword evidence="2" id="KW-1185">Reference proteome</keyword>
<gene>
    <name evidence="1" type="ORF">ORAREDHAP_LOCUS46001</name>
</gene>